<dbReference type="PANTHER" id="PTHR33164">
    <property type="entry name" value="TRANSCRIPTIONAL REGULATOR, MARR FAMILY"/>
    <property type="match status" value="1"/>
</dbReference>
<dbReference type="OrthoDB" id="3178168at2"/>
<reference evidence="5 6" key="1">
    <citation type="submission" date="2018-11" db="EMBL/GenBank/DDBJ databases">
        <title>Cryobacterium sp. nov., isolated from rhizosphere soil of lettuce.</title>
        <authorList>
            <person name="Wang Y."/>
        </authorList>
    </citation>
    <scope>NUCLEOTIDE SEQUENCE [LARGE SCALE GENOMIC DNA]</scope>
    <source>
        <strain evidence="5 6">NEAU-85</strain>
    </source>
</reference>
<dbReference type="Pfam" id="PF12802">
    <property type="entry name" value="MarR_2"/>
    <property type="match status" value="1"/>
</dbReference>
<dbReference type="PANTHER" id="PTHR33164:SF104">
    <property type="entry name" value="TRANSCRIPTIONAL REGULATORY PROTEIN"/>
    <property type="match status" value="1"/>
</dbReference>
<dbReference type="InterPro" id="IPR039422">
    <property type="entry name" value="MarR/SlyA-like"/>
</dbReference>
<dbReference type="EMBL" id="RDSR01000014">
    <property type="protein sequence ID" value="RNE62071.1"/>
    <property type="molecule type" value="Genomic_DNA"/>
</dbReference>
<keyword evidence="6" id="KW-1185">Reference proteome</keyword>
<gene>
    <name evidence="5" type="ORF">EEJ31_09095</name>
</gene>
<dbReference type="Proteomes" id="UP000279859">
    <property type="component" value="Unassembled WGS sequence"/>
</dbReference>
<comment type="caution">
    <text evidence="5">The sequence shown here is derived from an EMBL/GenBank/DDBJ whole genome shotgun (WGS) entry which is preliminary data.</text>
</comment>
<dbReference type="Gene3D" id="1.10.10.10">
    <property type="entry name" value="Winged helix-like DNA-binding domain superfamily/Winged helix DNA-binding domain"/>
    <property type="match status" value="1"/>
</dbReference>
<dbReference type="PRINTS" id="PR00598">
    <property type="entry name" value="HTHMARR"/>
</dbReference>
<evidence type="ECO:0000256" key="3">
    <source>
        <dbReference type="ARBA" id="ARBA00023163"/>
    </source>
</evidence>
<organism evidence="5 6">
    <name type="scientific">Cryobacterium tepidiphilum</name>
    <dbReference type="NCBI Taxonomy" id="2486026"/>
    <lineage>
        <taxon>Bacteria</taxon>
        <taxon>Bacillati</taxon>
        <taxon>Actinomycetota</taxon>
        <taxon>Actinomycetes</taxon>
        <taxon>Micrococcales</taxon>
        <taxon>Microbacteriaceae</taxon>
        <taxon>Cryobacterium</taxon>
    </lineage>
</organism>
<dbReference type="AlphaFoldDB" id="A0A3M8L9A0"/>
<dbReference type="SMART" id="SM00347">
    <property type="entry name" value="HTH_MARR"/>
    <property type="match status" value="1"/>
</dbReference>
<dbReference type="InterPro" id="IPR000835">
    <property type="entry name" value="HTH_MarR-typ"/>
</dbReference>
<dbReference type="GO" id="GO:0003700">
    <property type="term" value="F:DNA-binding transcription factor activity"/>
    <property type="evidence" value="ECO:0007669"/>
    <property type="project" value="InterPro"/>
</dbReference>
<protein>
    <submittedName>
        <fullName evidence="5">MarR family transcriptional regulator</fullName>
    </submittedName>
</protein>
<dbReference type="InterPro" id="IPR023187">
    <property type="entry name" value="Tscrpt_reg_MarR-type_CS"/>
</dbReference>
<dbReference type="InterPro" id="IPR036388">
    <property type="entry name" value="WH-like_DNA-bd_sf"/>
</dbReference>
<sequence length="154" mass="17054">MSNRNLAVTAWESLFRAQVSVMRCLAATFPSREISLNEYDVLFNLSRQPERRIRLRDLNQHVLLTQPSVSRLVDRLVSRGYVAKESDPADGRGAVVTLTDAGYELFRRVAVAHMGSIAERVGGALSDDELTQLISLCDRLRAGAPEPPCEDGGR</sequence>
<keyword evidence="2" id="KW-0238">DNA-binding</keyword>
<evidence type="ECO:0000313" key="5">
    <source>
        <dbReference type="EMBL" id="RNE62071.1"/>
    </source>
</evidence>
<evidence type="ECO:0000313" key="6">
    <source>
        <dbReference type="Proteomes" id="UP000279859"/>
    </source>
</evidence>
<dbReference type="GO" id="GO:0003677">
    <property type="term" value="F:DNA binding"/>
    <property type="evidence" value="ECO:0007669"/>
    <property type="project" value="UniProtKB-KW"/>
</dbReference>
<name>A0A3M8L9A0_9MICO</name>
<evidence type="ECO:0000256" key="1">
    <source>
        <dbReference type="ARBA" id="ARBA00023015"/>
    </source>
</evidence>
<evidence type="ECO:0000256" key="2">
    <source>
        <dbReference type="ARBA" id="ARBA00023125"/>
    </source>
</evidence>
<dbReference type="PROSITE" id="PS50995">
    <property type="entry name" value="HTH_MARR_2"/>
    <property type="match status" value="1"/>
</dbReference>
<keyword evidence="1" id="KW-0805">Transcription regulation</keyword>
<proteinExistence type="predicted"/>
<accession>A0A3M8L9A0</accession>
<dbReference type="GO" id="GO:0006950">
    <property type="term" value="P:response to stress"/>
    <property type="evidence" value="ECO:0007669"/>
    <property type="project" value="TreeGrafter"/>
</dbReference>
<feature type="domain" description="HTH marR-type" evidence="4">
    <location>
        <begin position="1"/>
        <end position="142"/>
    </location>
</feature>
<dbReference type="InterPro" id="IPR036390">
    <property type="entry name" value="WH_DNA-bd_sf"/>
</dbReference>
<dbReference type="PROSITE" id="PS01117">
    <property type="entry name" value="HTH_MARR_1"/>
    <property type="match status" value="1"/>
</dbReference>
<evidence type="ECO:0000259" key="4">
    <source>
        <dbReference type="PROSITE" id="PS50995"/>
    </source>
</evidence>
<dbReference type="RefSeq" id="WP_123045992.1">
    <property type="nucleotide sequence ID" value="NZ_RDSR01000014.1"/>
</dbReference>
<keyword evidence="3" id="KW-0804">Transcription</keyword>
<dbReference type="SUPFAM" id="SSF46785">
    <property type="entry name" value="Winged helix' DNA-binding domain"/>
    <property type="match status" value="1"/>
</dbReference>